<dbReference type="Gene3D" id="3.40.630.30">
    <property type="match status" value="1"/>
</dbReference>
<dbReference type="EMBL" id="LYPB01000082">
    <property type="protein sequence ID" value="OAS15530.1"/>
    <property type="molecule type" value="Genomic_DNA"/>
</dbReference>
<evidence type="ECO:0000313" key="5">
    <source>
        <dbReference type="Proteomes" id="UP000078454"/>
    </source>
</evidence>
<dbReference type="PROSITE" id="PS51186">
    <property type="entry name" value="GNAT"/>
    <property type="match status" value="1"/>
</dbReference>
<evidence type="ECO:0000259" key="3">
    <source>
        <dbReference type="PROSITE" id="PS51186"/>
    </source>
</evidence>
<dbReference type="OrthoDB" id="9792929at2"/>
<sequence>MTQVTVREAVISDIPQLKTLMLTYIVDFYQYRQPEDEKLNALIHELLEQKVGIQFVAETEEGALVGFATLYFSFSTLRAAKIAVMNDLFVVEAERGHGAAAKLFAACKGYAARHDYAKITWETAPENLRAQAFYDKMGGDRGHWLTYSVIPTSGMGD</sequence>
<dbReference type="AlphaFoldDB" id="A0A198A2Y6"/>
<evidence type="ECO:0000313" key="4">
    <source>
        <dbReference type="EMBL" id="OAS15530.1"/>
    </source>
</evidence>
<dbReference type="SUPFAM" id="SSF55729">
    <property type="entry name" value="Acyl-CoA N-acyltransferases (Nat)"/>
    <property type="match status" value="1"/>
</dbReference>
<dbReference type="Pfam" id="PF00583">
    <property type="entry name" value="Acetyltransf_1"/>
    <property type="match status" value="1"/>
</dbReference>
<name>A0A198A2Y6_9BACL</name>
<reference evidence="4 5" key="1">
    <citation type="submission" date="2016-05" db="EMBL/GenBank/DDBJ databases">
        <title>Paenibacillus sp. 1ZS3-15 nov., isolated from the rhizosphere soil.</title>
        <authorList>
            <person name="Zhang X.X."/>
            <person name="Zhang J."/>
        </authorList>
    </citation>
    <scope>NUCLEOTIDE SEQUENCE [LARGE SCALE GENOMIC DNA]</scope>
    <source>
        <strain evidence="4 5">1ZS3-15</strain>
    </source>
</reference>
<dbReference type="Proteomes" id="UP000078454">
    <property type="component" value="Unassembled WGS sequence"/>
</dbReference>
<gene>
    <name evidence="4" type="ORF">A8708_14025</name>
</gene>
<dbReference type="InterPro" id="IPR000182">
    <property type="entry name" value="GNAT_dom"/>
</dbReference>
<organism evidence="4 5">
    <name type="scientific">Paenibacillus oryzisoli</name>
    <dbReference type="NCBI Taxonomy" id="1850517"/>
    <lineage>
        <taxon>Bacteria</taxon>
        <taxon>Bacillati</taxon>
        <taxon>Bacillota</taxon>
        <taxon>Bacilli</taxon>
        <taxon>Bacillales</taxon>
        <taxon>Paenibacillaceae</taxon>
        <taxon>Paenibacillus</taxon>
    </lineage>
</organism>
<accession>A0A198A2Y6</accession>
<dbReference type="STRING" id="1850517.A8708_14025"/>
<feature type="domain" description="N-acetyltransferase" evidence="3">
    <location>
        <begin position="4"/>
        <end position="157"/>
    </location>
</feature>
<comment type="caution">
    <text evidence="4">The sequence shown here is derived from an EMBL/GenBank/DDBJ whole genome shotgun (WGS) entry which is preliminary data.</text>
</comment>
<evidence type="ECO:0000256" key="1">
    <source>
        <dbReference type="ARBA" id="ARBA00022679"/>
    </source>
</evidence>
<dbReference type="GO" id="GO:0008080">
    <property type="term" value="F:N-acetyltransferase activity"/>
    <property type="evidence" value="ECO:0007669"/>
    <property type="project" value="UniProtKB-ARBA"/>
</dbReference>
<keyword evidence="5" id="KW-1185">Reference proteome</keyword>
<dbReference type="PANTHER" id="PTHR10545">
    <property type="entry name" value="DIAMINE N-ACETYLTRANSFERASE"/>
    <property type="match status" value="1"/>
</dbReference>
<dbReference type="PANTHER" id="PTHR10545:SF29">
    <property type="entry name" value="GH14572P-RELATED"/>
    <property type="match status" value="1"/>
</dbReference>
<evidence type="ECO:0000256" key="2">
    <source>
        <dbReference type="ARBA" id="ARBA00023315"/>
    </source>
</evidence>
<dbReference type="InterPro" id="IPR051016">
    <property type="entry name" value="Diverse_Substrate_AcTransf"/>
</dbReference>
<protein>
    <submittedName>
        <fullName evidence="4">GCN5 family acetyltransferase</fullName>
    </submittedName>
</protein>
<keyword evidence="2" id="KW-0012">Acyltransferase</keyword>
<dbReference type="InterPro" id="IPR016181">
    <property type="entry name" value="Acyl_CoA_acyltransferase"/>
</dbReference>
<proteinExistence type="predicted"/>
<dbReference type="RefSeq" id="WP_068668072.1">
    <property type="nucleotide sequence ID" value="NZ_LYPB01000082.1"/>
</dbReference>
<dbReference type="CDD" id="cd04301">
    <property type="entry name" value="NAT_SF"/>
    <property type="match status" value="1"/>
</dbReference>
<keyword evidence="1 4" id="KW-0808">Transferase</keyword>